<dbReference type="GO" id="GO:0016301">
    <property type="term" value="F:kinase activity"/>
    <property type="evidence" value="ECO:0007669"/>
    <property type="project" value="UniProtKB-KW"/>
</dbReference>
<accession>A0ABP3EY68</accession>
<feature type="domain" description="Signal transduction histidine kinase subgroup 3 dimerisation and phosphoacceptor" evidence="11">
    <location>
        <begin position="169"/>
        <end position="226"/>
    </location>
</feature>
<feature type="transmembrane region" description="Helical" evidence="9">
    <location>
        <begin position="120"/>
        <end position="140"/>
    </location>
</feature>
<feature type="transmembrane region" description="Helical" evidence="9">
    <location>
        <begin position="511"/>
        <end position="536"/>
    </location>
</feature>
<dbReference type="InterPro" id="IPR036890">
    <property type="entry name" value="HATPase_C_sf"/>
</dbReference>
<evidence type="ECO:0000256" key="8">
    <source>
        <dbReference type="ARBA" id="ARBA00023012"/>
    </source>
</evidence>
<evidence type="ECO:0000256" key="9">
    <source>
        <dbReference type="SAM" id="Phobius"/>
    </source>
</evidence>
<dbReference type="EC" id="2.7.13.3" evidence="2"/>
<feature type="transmembrane region" description="Helical" evidence="9">
    <location>
        <begin position="49"/>
        <end position="65"/>
    </location>
</feature>
<sequence>MKNWTLPVALGVAQLFYWPRHVLPHPDEYLGVLAIVVVAVALGWRRRRPLFALAGVVAGLTVGQLSTSGEALAVMQIGDMIALYSVVVREAGRTWPPALGALCVWQAVIATAVWDSAARYVAETGLMVLSYLLVAGGGVARRQWLAGRRAAADALRQARVAHQEAGAGERHRLSEELHDVSAHHLTSIVVTMNAAARRKSLEAESLRMAAENGRAAQEELRRLLGDDVAPAEAPLHERLAELADAFTRLGQRVTVELPPVDSLTEPVADLIHAVVREALTNTVRYAPGAAVRVRLRPDVGQLHVVVENDAGAGPGERLGSGRGLAGLRRRAHLLGGAVAAGPVEEGGWRVVATVSRSATARSRWAPELIDVTTTALLLAMPLGLALIPDEAAPLDGRTWLWLAVVAPLHTLPLLYRRQAPWAVWAAVFATIGMWPLWMFDADGATAQGRLDLPLFALGTEFVAVYAVGSHARRKWASLLVVPATGAVTGLLGVVGVAVYEGGDPGKTALGHLVTFAITAAAITVVAAVPWAAGFGVRLRRDRIVGREDGALTAAVSAAEHEARAERARLVGGLREQVLQQTDRVVLAADRGDPDEVLAAARSALAAMRELLTALDPRPARALV</sequence>
<feature type="transmembrane region" description="Helical" evidence="9">
    <location>
        <begin position="475"/>
        <end position="499"/>
    </location>
</feature>
<name>A0ABP3EY68_9ACTN</name>
<evidence type="ECO:0000256" key="1">
    <source>
        <dbReference type="ARBA" id="ARBA00000085"/>
    </source>
</evidence>
<keyword evidence="3" id="KW-0597">Phosphoprotein</keyword>
<comment type="catalytic activity">
    <reaction evidence="1">
        <text>ATP + protein L-histidine = ADP + protein N-phospho-L-histidine.</text>
        <dbReference type="EC" id="2.7.13.3"/>
    </reaction>
</comment>
<evidence type="ECO:0000313" key="13">
    <source>
        <dbReference type="Proteomes" id="UP001500967"/>
    </source>
</evidence>
<feature type="transmembrane region" description="Helical" evidence="9">
    <location>
        <begin position="368"/>
        <end position="387"/>
    </location>
</feature>
<keyword evidence="4" id="KW-0808">Transferase</keyword>
<reference evidence="13" key="1">
    <citation type="journal article" date="2019" name="Int. J. Syst. Evol. Microbiol.">
        <title>The Global Catalogue of Microorganisms (GCM) 10K type strain sequencing project: providing services to taxonomists for standard genome sequencing and annotation.</title>
        <authorList>
            <consortium name="The Broad Institute Genomics Platform"/>
            <consortium name="The Broad Institute Genome Sequencing Center for Infectious Disease"/>
            <person name="Wu L."/>
            <person name="Ma J."/>
        </authorList>
    </citation>
    <scope>NUCLEOTIDE SEQUENCE [LARGE SCALE GENOMIC DNA]</scope>
    <source>
        <strain evidence="13">JCM 10425</strain>
    </source>
</reference>
<evidence type="ECO:0000256" key="3">
    <source>
        <dbReference type="ARBA" id="ARBA00022553"/>
    </source>
</evidence>
<feature type="domain" description="Histidine kinase/HSP90-like ATPase" evidence="10">
    <location>
        <begin position="269"/>
        <end position="354"/>
    </location>
</feature>
<evidence type="ECO:0000256" key="4">
    <source>
        <dbReference type="ARBA" id="ARBA00022679"/>
    </source>
</evidence>
<dbReference type="PANTHER" id="PTHR24421:SF10">
    <property type="entry name" value="NITRATE_NITRITE SENSOR PROTEIN NARQ"/>
    <property type="match status" value="1"/>
</dbReference>
<evidence type="ECO:0000259" key="11">
    <source>
        <dbReference type="Pfam" id="PF07730"/>
    </source>
</evidence>
<feature type="transmembrane region" description="Helical" evidence="9">
    <location>
        <begin position="450"/>
        <end position="468"/>
    </location>
</feature>
<feature type="transmembrane region" description="Helical" evidence="9">
    <location>
        <begin position="71"/>
        <end position="88"/>
    </location>
</feature>
<dbReference type="Proteomes" id="UP001500967">
    <property type="component" value="Unassembled WGS sequence"/>
</dbReference>
<organism evidence="12 13">
    <name type="scientific">Cryptosporangium japonicum</name>
    <dbReference type="NCBI Taxonomy" id="80872"/>
    <lineage>
        <taxon>Bacteria</taxon>
        <taxon>Bacillati</taxon>
        <taxon>Actinomycetota</taxon>
        <taxon>Actinomycetes</taxon>
        <taxon>Cryptosporangiales</taxon>
        <taxon>Cryptosporangiaceae</taxon>
        <taxon>Cryptosporangium</taxon>
    </lineage>
</organism>
<evidence type="ECO:0000259" key="10">
    <source>
        <dbReference type="Pfam" id="PF02518"/>
    </source>
</evidence>
<keyword evidence="13" id="KW-1185">Reference proteome</keyword>
<feature type="transmembrane region" description="Helical" evidence="9">
    <location>
        <begin position="399"/>
        <end position="415"/>
    </location>
</feature>
<keyword evidence="9" id="KW-0472">Membrane</keyword>
<keyword evidence="8" id="KW-0902">Two-component regulatory system</keyword>
<protein>
    <recommendedName>
        <fullName evidence="2">histidine kinase</fullName>
        <ecNumber evidence="2">2.7.13.3</ecNumber>
    </recommendedName>
</protein>
<keyword evidence="5" id="KW-0547">Nucleotide-binding</keyword>
<keyword evidence="7" id="KW-0067">ATP-binding</keyword>
<keyword evidence="9" id="KW-0812">Transmembrane</keyword>
<dbReference type="Pfam" id="PF02518">
    <property type="entry name" value="HATPase_c"/>
    <property type="match status" value="1"/>
</dbReference>
<dbReference type="InterPro" id="IPR003594">
    <property type="entry name" value="HATPase_dom"/>
</dbReference>
<dbReference type="SUPFAM" id="SSF55874">
    <property type="entry name" value="ATPase domain of HSP90 chaperone/DNA topoisomerase II/histidine kinase"/>
    <property type="match status" value="1"/>
</dbReference>
<keyword evidence="6 12" id="KW-0418">Kinase</keyword>
<keyword evidence="9" id="KW-1133">Transmembrane helix</keyword>
<feature type="transmembrane region" description="Helical" evidence="9">
    <location>
        <begin position="95"/>
        <end position="114"/>
    </location>
</feature>
<dbReference type="Gene3D" id="3.30.565.10">
    <property type="entry name" value="Histidine kinase-like ATPase, C-terminal domain"/>
    <property type="match status" value="1"/>
</dbReference>
<evidence type="ECO:0000313" key="12">
    <source>
        <dbReference type="EMBL" id="GAA0284089.1"/>
    </source>
</evidence>
<dbReference type="PANTHER" id="PTHR24421">
    <property type="entry name" value="NITRATE/NITRITE SENSOR PROTEIN NARX-RELATED"/>
    <property type="match status" value="1"/>
</dbReference>
<proteinExistence type="predicted"/>
<dbReference type="EMBL" id="BAAAGX010000046">
    <property type="protein sequence ID" value="GAA0284089.1"/>
    <property type="molecule type" value="Genomic_DNA"/>
</dbReference>
<evidence type="ECO:0000256" key="5">
    <source>
        <dbReference type="ARBA" id="ARBA00022741"/>
    </source>
</evidence>
<gene>
    <name evidence="12" type="ORF">GCM10009539_85250</name>
</gene>
<dbReference type="Gene3D" id="1.20.5.1930">
    <property type="match status" value="1"/>
</dbReference>
<dbReference type="Pfam" id="PF07730">
    <property type="entry name" value="HisKA_3"/>
    <property type="match status" value="1"/>
</dbReference>
<dbReference type="RefSeq" id="WP_344654659.1">
    <property type="nucleotide sequence ID" value="NZ_BAAAGX010000046.1"/>
</dbReference>
<feature type="transmembrane region" description="Helical" evidence="9">
    <location>
        <begin position="28"/>
        <end position="44"/>
    </location>
</feature>
<feature type="transmembrane region" description="Helical" evidence="9">
    <location>
        <begin position="422"/>
        <end position="438"/>
    </location>
</feature>
<evidence type="ECO:0000256" key="6">
    <source>
        <dbReference type="ARBA" id="ARBA00022777"/>
    </source>
</evidence>
<dbReference type="CDD" id="cd16917">
    <property type="entry name" value="HATPase_UhpB-NarQ-NarX-like"/>
    <property type="match status" value="1"/>
</dbReference>
<dbReference type="InterPro" id="IPR050482">
    <property type="entry name" value="Sensor_HK_TwoCompSys"/>
</dbReference>
<comment type="caution">
    <text evidence="12">The sequence shown here is derived from an EMBL/GenBank/DDBJ whole genome shotgun (WGS) entry which is preliminary data.</text>
</comment>
<dbReference type="InterPro" id="IPR011712">
    <property type="entry name" value="Sig_transdc_His_kin_sub3_dim/P"/>
</dbReference>
<evidence type="ECO:0000256" key="2">
    <source>
        <dbReference type="ARBA" id="ARBA00012438"/>
    </source>
</evidence>
<evidence type="ECO:0000256" key="7">
    <source>
        <dbReference type="ARBA" id="ARBA00022840"/>
    </source>
</evidence>